<organism evidence="1 2">
    <name type="scientific">Mycena albidolilacea</name>
    <dbReference type="NCBI Taxonomy" id="1033008"/>
    <lineage>
        <taxon>Eukaryota</taxon>
        <taxon>Fungi</taxon>
        <taxon>Dikarya</taxon>
        <taxon>Basidiomycota</taxon>
        <taxon>Agaricomycotina</taxon>
        <taxon>Agaricomycetes</taxon>
        <taxon>Agaricomycetidae</taxon>
        <taxon>Agaricales</taxon>
        <taxon>Marasmiineae</taxon>
        <taxon>Mycenaceae</taxon>
        <taxon>Mycena</taxon>
    </lineage>
</organism>
<proteinExistence type="predicted"/>
<protein>
    <submittedName>
        <fullName evidence="1">Uncharacterized protein</fullName>
    </submittedName>
</protein>
<dbReference type="AlphaFoldDB" id="A0AAD7A139"/>
<comment type="caution">
    <text evidence="1">The sequence shown here is derived from an EMBL/GenBank/DDBJ whole genome shotgun (WGS) entry which is preliminary data.</text>
</comment>
<evidence type="ECO:0000313" key="2">
    <source>
        <dbReference type="Proteomes" id="UP001218218"/>
    </source>
</evidence>
<evidence type="ECO:0000313" key="1">
    <source>
        <dbReference type="EMBL" id="KAJ7347416.1"/>
    </source>
</evidence>
<gene>
    <name evidence="1" type="ORF">DFH08DRAFT_867963</name>
</gene>
<dbReference type="Proteomes" id="UP001218218">
    <property type="component" value="Unassembled WGS sequence"/>
</dbReference>
<sequence>MRLTKLQVAAMTSGSGSAVKLKNELSPASFVSLVGSFPNLTDLDICISKPMTKYRETLLLLTKLRSLRFQEYRTYLCTCPHLDCIEDGKCYDPKKPIKKVFPPQDYTAELLLLLPTLQHLASMDINILGDHMFPIPECNEDMVFEDAAIEVDYCFSVVRKPGISSQVILNTRVSRDKRHCFC</sequence>
<reference evidence="1" key="1">
    <citation type="submission" date="2023-03" db="EMBL/GenBank/DDBJ databases">
        <title>Massive genome expansion in bonnet fungi (Mycena s.s.) driven by repeated elements and novel gene families across ecological guilds.</title>
        <authorList>
            <consortium name="Lawrence Berkeley National Laboratory"/>
            <person name="Harder C.B."/>
            <person name="Miyauchi S."/>
            <person name="Viragh M."/>
            <person name="Kuo A."/>
            <person name="Thoen E."/>
            <person name="Andreopoulos B."/>
            <person name="Lu D."/>
            <person name="Skrede I."/>
            <person name="Drula E."/>
            <person name="Henrissat B."/>
            <person name="Morin E."/>
            <person name="Kohler A."/>
            <person name="Barry K."/>
            <person name="LaButti K."/>
            <person name="Morin E."/>
            <person name="Salamov A."/>
            <person name="Lipzen A."/>
            <person name="Mereny Z."/>
            <person name="Hegedus B."/>
            <person name="Baldrian P."/>
            <person name="Stursova M."/>
            <person name="Weitz H."/>
            <person name="Taylor A."/>
            <person name="Grigoriev I.V."/>
            <person name="Nagy L.G."/>
            <person name="Martin F."/>
            <person name="Kauserud H."/>
        </authorList>
    </citation>
    <scope>NUCLEOTIDE SEQUENCE</scope>
    <source>
        <strain evidence="1">CBHHK002</strain>
    </source>
</reference>
<accession>A0AAD7A139</accession>
<name>A0AAD7A139_9AGAR</name>
<keyword evidence="2" id="KW-1185">Reference proteome</keyword>
<dbReference type="EMBL" id="JARIHO010000019">
    <property type="protein sequence ID" value="KAJ7347416.1"/>
    <property type="molecule type" value="Genomic_DNA"/>
</dbReference>